<evidence type="ECO:0000256" key="1">
    <source>
        <dbReference type="SAM" id="MobiDB-lite"/>
    </source>
</evidence>
<dbReference type="EMBL" id="BAABRN010000023">
    <property type="protein sequence ID" value="GAA5502405.1"/>
    <property type="molecule type" value="Genomic_DNA"/>
</dbReference>
<feature type="region of interest" description="Disordered" evidence="1">
    <location>
        <begin position="1"/>
        <end position="31"/>
    </location>
</feature>
<reference evidence="2 3" key="1">
    <citation type="submission" date="2024-02" db="EMBL/GenBank/DDBJ databases">
        <title>Deinococcus xinjiangensis NBRC 107630.</title>
        <authorList>
            <person name="Ichikawa N."/>
            <person name="Katano-Makiyama Y."/>
            <person name="Hidaka K."/>
        </authorList>
    </citation>
    <scope>NUCLEOTIDE SEQUENCE [LARGE SCALE GENOMIC DNA]</scope>
    <source>
        <strain evidence="2 3">NBRC 107630</strain>
    </source>
</reference>
<dbReference type="Proteomes" id="UP001458946">
    <property type="component" value="Unassembled WGS sequence"/>
</dbReference>
<evidence type="ECO:0000313" key="3">
    <source>
        <dbReference type="Proteomes" id="UP001458946"/>
    </source>
</evidence>
<sequence>MSRTDVQSCEADWYSSAGENGVTEGDVKEVT</sequence>
<name>A0ABP9VCX9_9DEIO</name>
<evidence type="ECO:0000313" key="2">
    <source>
        <dbReference type="EMBL" id="GAA5502405.1"/>
    </source>
</evidence>
<comment type="caution">
    <text evidence="2">The sequence shown here is derived from an EMBL/GenBank/DDBJ whole genome shotgun (WGS) entry which is preliminary data.</text>
</comment>
<gene>
    <name evidence="2" type="ORF">Dxin01_02149</name>
</gene>
<accession>A0ABP9VCX9</accession>
<keyword evidence="3" id="KW-1185">Reference proteome</keyword>
<proteinExistence type="predicted"/>
<organism evidence="2 3">
    <name type="scientific">Deinococcus xinjiangensis</name>
    <dbReference type="NCBI Taxonomy" id="457454"/>
    <lineage>
        <taxon>Bacteria</taxon>
        <taxon>Thermotogati</taxon>
        <taxon>Deinococcota</taxon>
        <taxon>Deinococci</taxon>
        <taxon>Deinococcales</taxon>
        <taxon>Deinococcaceae</taxon>
        <taxon>Deinococcus</taxon>
    </lineage>
</organism>
<protein>
    <submittedName>
        <fullName evidence="2">Uncharacterized protein</fullName>
    </submittedName>
</protein>